<dbReference type="InterPro" id="IPR011009">
    <property type="entry name" value="Kinase-like_dom_sf"/>
</dbReference>
<dbReference type="GO" id="GO:0110031">
    <property type="term" value="P:negative regulation of G2/MI transition of meiotic cell cycle"/>
    <property type="evidence" value="ECO:0007669"/>
    <property type="project" value="TreeGrafter"/>
</dbReference>
<dbReference type="STRING" id="1408657.A0A0W4ZS32"/>
<gene>
    <name evidence="9" type="ORF">T551_01237</name>
</gene>
<evidence type="ECO:0000256" key="6">
    <source>
        <dbReference type="PROSITE-ProRule" id="PRU10141"/>
    </source>
</evidence>
<evidence type="ECO:0000313" key="9">
    <source>
        <dbReference type="EMBL" id="KTW31164.1"/>
    </source>
</evidence>
<dbReference type="EMBL" id="LFWA01000005">
    <property type="protein sequence ID" value="KTW31164.1"/>
    <property type="molecule type" value="Genomic_DNA"/>
</dbReference>
<dbReference type="SMART" id="SM00220">
    <property type="entry name" value="S_TKc"/>
    <property type="match status" value="1"/>
</dbReference>
<dbReference type="OrthoDB" id="5337378at2759"/>
<dbReference type="InterPro" id="IPR000719">
    <property type="entry name" value="Prot_kinase_dom"/>
</dbReference>
<dbReference type="AlphaFoldDB" id="A0A0W4ZS32"/>
<evidence type="ECO:0000256" key="2">
    <source>
        <dbReference type="ARBA" id="ARBA00022741"/>
    </source>
</evidence>
<feature type="domain" description="Protein kinase" evidence="8">
    <location>
        <begin position="413"/>
        <end position="692"/>
    </location>
</feature>
<dbReference type="Pfam" id="PF00069">
    <property type="entry name" value="Pkinase"/>
    <property type="match status" value="1"/>
</dbReference>
<feature type="binding site" evidence="6">
    <location>
        <position position="443"/>
    </location>
    <ligand>
        <name>ATP</name>
        <dbReference type="ChEBI" id="CHEBI:30616"/>
    </ligand>
</feature>
<dbReference type="FunFam" id="1.10.510.10:FF:000536">
    <property type="entry name" value="Cyclin-dependent kinase WEE1"/>
    <property type="match status" value="1"/>
</dbReference>
<comment type="similarity">
    <text evidence="5">Belongs to the protein kinase superfamily. Ser/Thr protein kinase family. GCN2 subfamily.</text>
</comment>
<dbReference type="Gene3D" id="3.30.200.20">
    <property type="entry name" value="Phosphorylase Kinase, domain 1"/>
    <property type="match status" value="1"/>
</dbReference>
<keyword evidence="1" id="KW-0808">Transferase</keyword>
<evidence type="ECO:0000256" key="4">
    <source>
        <dbReference type="ARBA" id="ARBA00022840"/>
    </source>
</evidence>
<dbReference type="RefSeq" id="XP_018230154.1">
    <property type="nucleotide sequence ID" value="XM_018373500.1"/>
</dbReference>
<keyword evidence="3" id="KW-0418">Kinase</keyword>
<evidence type="ECO:0000313" key="10">
    <source>
        <dbReference type="Proteomes" id="UP000053447"/>
    </source>
</evidence>
<dbReference type="GO" id="GO:0005634">
    <property type="term" value="C:nucleus"/>
    <property type="evidence" value="ECO:0007669"/>
    <property type="project" value="TreeGrafter"/>
</dbReference>
<dbReference type="eggNOG" id="KOG0601">
    <property type="taxonomic scope" value="Eukaryota"/>
</dbReference>
<name>A0A0W4ZS32_PNEJ7</name>
<keyword evidence="10" id="KW-1185">Reference proteome</keyword>
<protein>
    <recommendedName>
        <fullName evidence="8">Protein kinase domain-containing protein</fullName>
    </recommendedName>
</protein>
<dbReference type="Gene3D" id="1.10.510.10">
    <property type="entry name" value="Transferase(Phosphotransferase) domain 1"/>
    <property type="match status" value="1"/>
</dbReference>
<dbReference type="Proteomes" id="UP000053447">
    <property type="component" value="Unassembled WGS sequence"/>
</dbReference>
<evidence type="ECO:0000256" key="7">
    <source>
        <dbReference type="SAM" id="MobiDB-lite"/>
    </source>
</evidence>
<sequence length="727" mass="79721">MYAEQGRKRPVGRTGFRVPASPFVRSDEGKTPLATASASNLNVRRSPLKRNESMLQAEGGQGSPVAKRNARVSSVTTPKHAGFAREFMTPVSGSRLRTQFSVESFIAPGVHGAYRGYGAYGEANGGEQGRMRGIQGIFQVPQTDQIVHGGIMGPMVPMGPVGPVEVAKKAIGRTLSPRIGGEQGIGRQTFYTPQDYKLVKPLQTVFMSTGLLSKRNQPHGGNTGMHPPDTPCKRPVVFDMTQVPGTPVAGTTDTSFSSQEESLEGIDMSYLYNSSSSEFDCPVTPTKGVFMENERVGKRWKVETGMCVGGTGGGLNGLSGLNGEGEGGCFSGCLSGSPRDIEVFQVSKEELKEISKGMLKGEEMEGEKGASEEEKGILEGENGQNEENGVIGEECMSVKELSPSSIGQLTLRFRNIELVGSGEFSEVYRVEERESNIKSAVKKTKFAYTGSKERNRRLEEVNILRKLGRHEHIVELLDSWEQSKYLYIQMELCDNGSLDVFLQEYGRVAKLDEFRVWKVMTELSLGLLHIHDSGYIHLDLKPANIFISFKGTLKIGDFGMASAWPVPIGTEREGDREYIAPEVLSSQHYDKPADIFSLGLVILEVAANIVLPQNGLSWQKLRSGDLSDAPRLSSSETVSFIPESVLVPHEQPGCRYIGHGELDHIVKQMLAPKPLDRPTAKQILETKEVAWVNKVRKAGAIIYEGNYGPETYSINNHDMNEGWHINL</sequence>
<dbReference type="CDD" id="cd14052">
    <property type="entry name" value="PTKc_Wee1_fungi"/>
    <property type="match status" value="1"/>
</dbReference>
<feature type="compositionally biased region" description="Polar residues" evidence="7">
    <location>
        <begin position="34"/>
        <end position="43"/>
    </location>
</feature>
<evidence type="ECO:0000256" key="3">
    <source>
        <dbReference type="ARBA" id="ARBA00022777"/>
    </source>
</evidence>
<dbReference type="PROSITE" id="PS00108">
    <property type="entry name" value="PROTEIN_KINASE_ST"/>
    <property type="match status" value="1"/>
</dbReference>
<dbReference type="InterPro" id="IPR008271">
    <property type="entry name" value="Ser/Thr_kinase_AS"/>
</dbReference>
<dbReference type="SUPFAM" id="SSF56112">
    <property type="entry name" value="Protein kinase-like (PK-like)"/>
    <property type="match status" value="1"/>
</dbReference>
<organism evidence="9 10">
    <name type="scientific">Pneumocystis jirovecii (strain RU7)</name>
    <name type="common">Human pneumocystis pneumonia agent</name>
    <dbReference type="NCBI Taxonomy" id="1408657"/>
    <lineage>
        <taxon>Eukaryota</taxon>
        <taxon>Fungi</taxon>
        <taxon>Dikarya</taxon>
        <taxon>Ascomycota</taxon>
        <taxon>Taphrinomycotina</taxon>
        <taxon>Pneumocystomycetes</taxon>
        <taxon>Pneumocystaceae</taxon>
        <taxon>Pneumocystis</taxon>
    </lineage>
</organism>
<keyword evidence="2 6" id="KW-0547">Nucleotide-binding</keyword>
<accession>A0A0W4ZS32</accession>
<evidence type="ECO:0000259" key="8">
    <source>
        <dbReference type="PROSITE" id="PS50011"/>
    </source>
</evidence>
<dbReference type="GO" id="GO:0005737">
    <property type="term" value="C:cytoplasm"/>
    <property type="evidence" value="ECO:0007669"/>
    <property type="project" value="TreeGrafter"/>
</dbReference>
<dbReference type="PANTHER" id="PTHR11042:SF196">
    <property type="entry name" value="MITOSIS INHIBITOR PROTEIN KINASE SWE1"/>
    <property type="match status" value="1"/>
</dbReference>
<evidence type="ECO:0000256" key="5">
    <source>
        <dbReference type="ARBA" id="ARBA00037982"/>
    </source>
</evidence>
<reference evidence="10" key="1">
    <citation type="journal article" date="2016" name="Nat. Commun.">
        <title>Genome analysis of three Pneumocystis species reveals adaptation mechanisms to life exclusively in mammalian hosts.</title>
        <authorList>
            <person name="Ma L."/>
            <person name="Chen Z."/>
            <person name="Huang D.W."/>
            <person name="Kutty G."/>
            <person name="Ishihara M."/>
            <person name="Wang H."/>
            <person name="Abouelleil A."/>
            <person name="Bishop L."/>
            <person name="Davey E."/>
            <person name="Deng R."/>
            <person name="Deng X."/>
            <person name="Fan L."/>
            <person name="Fantoni G."/>
            <person name="Fitzgerald M."/>
            <person name="Gogineni E."/>
            <person name="Goldberg J.M."/>
            <person name="Handley G."/>
            <person name="Hu X."/>
            <person name="Huber C."/>
            <person name="Jiao X."/>
            <person name="Jones K."/>
            <person name="Levin J.Z."/>
            <person name="Liu Y."/>
            <person name="Macdonald P."/>
            <person name="Melnikov A."/>
            <person name="Raley C."/>
            <person name="Sassi M."/>
            <person name="Sherman B.T."/>
            <person name="Song X."/>
            <person name="Sykes S."/>
            <person name="Tran B."/>
            <person name="Walsh L."/>
            <person name="Xia Y."/>
            <person name="Yang J."/>
            <person name="Young S."/>
            <person name="Zeng Q."/>
            <person name="Zheng X."/>
            <person name="Stephens R."/>
            <person name="Nusbaum C."/>
            <person name="Birren B.W."/>
            <person name="Azadi P."/>
            <person name="Lempicki R.A."/>
            <person name="Cuomo C.A."/>
            <person name="Kovacs J.A."/>
        </authorList>
    </citation>
    <scope>NUCLEOTIDE SEQUENCE [LARGE SCALE GENOMIC DNA]</scope>
    <source>
        <strain evidence="10">RU7</strain>
    </source>
</reference>
<dbReference type="PROSITE" id="PS50011">
    <property type="entry name" value="PROTEIN_KINASE_DOM"/>
    <property type="match status" value="1"/>
</dbReference>
<proteinExistence type="inferred from homology"/>
<dbReference type="GO" id="GO:0005524">
    <property type="term" value="F:ATP binding"/>
    <property type="evidence" value="ECO:0007669"/>
    <property type="project" value="UniProtKB-UniRule"/>
</dbReference>
<dbReference type="GO" id="GO:0004713">
    <property type="term" value="F:protein tyrosine kinase activity"/>
    <property type="evidence" value="ECO:0007669"/>
    <property type="project" value="TreeGrafter"/>
</dbReference>
<dbReference type="PROSITE" id="PS00107">
    <property type="entry name" value="PROTEIN_KINASE_ATP"/>
    <property type="match status" value="1"/>
</dbReference>
<comment type="caution">
    <text evidence="9">The sequence shown here is derived from an EMBL/GenBank/DDBJ whole genome shotgun (WGS) entry which is preliminary data.</text>
</comment>
<dbReference type="VEuPathDB" id="FungiDB:T551_01237"/>
<dbReference type="InterPro" id="IPR050339">
    <property type="entry name" value="CC_SR_Kinase"/>
</dbReference>
<dbReference type="PANTHER" id="PTHR11042">
    <property type="entry name" value="EUKARYOTIC TRANSLATION INITIATION FACTOR 2-ALPHA KINASE EIF2-ALPHA KINASE -RELATED"/>
    <property type="match status" value="1"/>
</dbReference>
<dbReference type="InterPro" id="IPR017441">
    <property type="entry name" value="Protein_kinase_ATP_BS"/>
</dbReference>
<evidence type="ECO:0000256" key="1">
    <source>
        <dbReference type="ARBA" id="ARBA00022679"/>
    </source>
</evidence>
<dbReference type="GeneID" id="28939755"/>
<keyword evidence="4 6" id="KW-0067">ATP-binding</keyword>
<feature type="region of interest" description="Disordered" evidence="7">
    <location>
        <begin position="1"/>
        <end position="77"/>
    </location>
</feature>